<evidence type="ECO:0000259" key="8">
    <source>
        <dbReference type="PROSITE" id="PS50835"/>
    </source>
</evidence>
<accession>A0AAV9RZL8</accession>
<organism evidence="9 10">
    <name type="scientific">Crenichthys baileyi</name>
    <name type="common">White River springfish</name>
    <dbReference type="NCBI Taxonomy" id="28760"/>
    <lineage>
        <taxon>Eukaryota</taxon>
        <taxon>Metazoa</taxon>
        <taxon>Chordata</taxon>
        <taxon>Craniata</taxon>
        <taxon>Vertebrata</taxon>
        <taxon>Euteleostomi</taxon>
        <taxon>Actinopterygii</taxon>
        <taxon>Neopterygii</taxon>
        <taxon>Teleostei</taxon>
        <taxon>Neoteleostei</taxon>
        <taxon>Acanthomorphata</taxon>
        <taxon>Ovalentaria</taxon>
        <taxon>Atherinomorphae</taxon>
        <taxon>Cyprinodontiformes</taxon>
        <taxon>Goodeidae</taxon>
        <taxon>Crenichthys</taxon>
    </lineage>
</organism>
<evidence type="ECO:0000256" key="3">
    <source>
        <dbReference type="ARBA" id="ARBA00022525"/>
    </source>
</evidence>
<dbReference type="PROSITE" id="PS50835">
    <property type="entry name" value="IG_LIKE"/>
    <property type="match status" value="1"/>
</dbReference>
<reference evidence="9 10" key="1">
    <citation type="submission" date="2021-06" db="EMBL/GenBank/DDBJ databases">
        <authorList>
            <person name="Palmer J.M."/>
        </authorList>
    </citation>
    <scope>NUCLEOTIDE SEQUENCE [LARGE SCALE GENOMIC DNA]</scope>
    <source>
        <strain evidence="9 10">MEX-2019</strain>
        <tissue evidence="9">Muscle</tissue>
    </source>
</reference>
<comment type="subcellular location">
    <subcellularLocation>
        <location evidence="1">Secreted</location>
    </subcellularLocation>
</comment>
<proteinExistence type="inferred from homology"/>
<evidence type="ECO:0000256" key="6">
    <source>
        <dbReference type="ARBA" id="ARBA00023180"/>
    </source>
</evidence>
<dbReference type="EMBL" id="JAHHUM010001171">
    <property type="protein sequence ID" value="KAK5614162.1"/>
    <property type="molecule type" value="Genomic_DNA"/>
</dbReference>
<evidence type="ECO:0000256" key="2">
    <source>
        <dbReference type="ARBA" id="ARBA00009492"/>
    </source>
</evidence>
<dbReference type="GO" id="GO:0005576">
    <property type="term" value="C:extracellular region"/>
    <property type="evidence" value="ECO:0007669"/>
    <property type="project" value="UniProtKB-SubCell"/>
</dbReference>
<dbReference type="Gene3D" id="2.60.40.10">
    <property type="entry name" value="Immunoglobulins"/>
    <property type="match status" value="1"/>
</dbReference>
<keyword evidence="10" id="KW-1185">Reference proteome</keyword>
<feature type="domain" description="Ig-like" evidence="8">
    <location>
        <begin position="9"/>
        <end position="97"/>
    </location>
</feature>
<evidence type="ECO:0000256" key="4">
    <source>
        <dbReference type="ARBA" id="ARBA00022729"/>
    </source>
</evidence>
<keyword evidence="3" id="KW-0964">Secreted</keyword>
<comment type="caution">
    <text evidence="9">The sequence shown here is derived from an EMBL/GenBank/DDBJ whole genome shotgun (WGS) entry which is preliminary data.</text>
</comment>
<keyword evidence="4" id="KW-0732">Signal</keyword>
<comment type="similarity">
    <text evidence="2">Belongs to the semaphorin family.</text>
</comment>
<evidence type="ECO:0000256" key="1">
    <source>
        <dbReference type="ARBA" id="ARBA00004613"/>
    </source>
</evidence>
<keyword evidence="5" id="KW-1015">Disulfide bond</keyword>
<dbReference type="InterPro" id="IPR013783">
    <property type="entry name" value="Ig-like_fold"/>
</dbReference>
<dbReference type="InterPro" id="IPR036179">
    <property type="entry name" value="Ig-like_dom_sf"/>
</dbReference>
<evidence type="ECO:0000256" key="7">
    <source>
        <dbReference type="ARBA" id="ARBA00023319"/>
    </source>
</evidence>
<dbReference type="AlphaFoldDB" id="A0AAV9RZL8"/>
<dbReference type="InterPro" id="IPR003599">
    <property type="entry name" value="Ig_sub"/>
</dbReference>
<evidence type="ECO:0000313" key="10">
    <source>
        <dbReference type="Proteomes" id="UP001311232"/>
    </source>
</evidence>
<protein>
    <recommendedName>
        <fullName evidence="8">Ig-like domain-containing protein</fullName>
    </recommendedName>
</protein>
<dbReference type="InterPro" id="IPR007110">
    <property type="entry name" value="Ig-like_dom"/>
</dbReference>
<gene>
    <name evidence="9" type="ORF">CRENBAI_008619</name>
</gene>
<keyword evidence="7" id="KW-0393">Immunoglobulin domain</keyword>
<evidence type="ECO:0000256" key="5">
    <source>
        <dbReference type="ARBA" id="ARBA00023157"/>
    </source>
</evidence>
<dbReference type="SUPFAM" id="SSF48726">
    <property type="entry name" value="Immunoglobulin"/>
    <property type="match status" value="1"/>
</dbReference>
<name>A0AAV9RZL8_9TELE</name>
<keyword evidence="6" id="KW-0325">Glycoprotein</keyword>
<sequence length="219" mass="25067">MVLLKLLDPESVEVKVVYGVEGNSTFLECVPRSLQAELSWTVQLSESQQKTVRQLPLSDEVRFLRMKRGLLFQHLGLADSGLYTCSSQERSYSQVLGRYRVHIIPNHSLHVARYLLNLSPNDPHLLSLVRTGPTGGVATGFLGHSEDAPLLGHRNSWLPPLSSYKDLEMVGTNSLSVDEYCEHLWYREKRRQQKLRTLKLRQESRKARVRRNNPPEIPL</sequence>
<dbReference type="SMART" id="SM00409">
    <property type="entry name" value="IG"/>
    <property type="match status" value="1"/>
</dbReference>
<dbReference type="Proteomes" id="UP001311232">
    <property type="component" value="Unassembled WGS sequence"/>
</dbReference>
<dbReference type="FunFam" id="2.60.40.10:FF:000030">
    <property type="entry name" value="Semaphorin 3F like"/>
    <property type="match status" value="1"/>
</dbReference>
<evidence type="ECO:0000313" key="9">
    <source>
        <dbReference type="EMBL" id="KAK5614162.1"/>
    </source>
</evidence>